<name>A0AAV5ACP8_9AGAM</name>
<feature type="binding site" evidence="2">
    <location>
        <position position="289"/>
    </location>
    <ligand>
        <name>L-glutamate</name>
        <dbReference type="ChEBI" id="CHEBI:29985"/>
    </ligand>
</feature>
<dbReference type="EMBL" id="BPWL01000005">
    <property type="protein sequence ID" value="GJJ10266.1"/>
    <property type="molecule type" value="Genomic_DNA"/>
</dbReference>
<dbReference type="GO" id="GO:0005886">
    <property type="term" value="C:plasma membrane"/>
    <property type="evidence" value="ECO:0007669"/>
    <property type="project" value="TreeGrafter"/>
</dbReference>
<comment type="caution">
    <text evidence="3">The sequence shown here is derived from an EMBL/GenBank/DDBJ whole genome shotgun (WGS) entry which is preliminary data.</text>
</comment>
<evidence type="ECO:0000256" key="1">
    <source>
        <dbReference type="PIRSR" id="PIRSR600101-1"/>
    </source>
</evidence>
<dbReference type="Gene3D" id="1.10.246.130">
    <property type="match status" value="1"/>
</dbReference>
<dbReference type="PRINTS" id="PR01210">
    <property type="entry name" value="GGTRANSPTASE"/>
</dbReference>
<dbReference type="GO" id="GO:0036374">
    <property type="term" value="F:glutathione hydrolase activity"/>
    <property type="evidence" value="ECO:0007669"/>
    <property type="project" value="InterPro"/>
</dbReference>
<organism evidence="3 4">
    <name type="scientific">Clathrus columnatus</name>
    <dbReference type="NCBI Taxonomy" id="1419009"/>
    <lineage>
        <taxon>Eukaryota</taxon>
        <taxon>Fungi</taxon>
        <taxon>Dikarya</taxon>
        <taxon>Basidiomycota</taxon>
        <taxon>Agaricomycotina</taxon>
        <taxon>Agaricomycetes</taxon>
        <taxon>Phallomycetidae</taxon>
        <taxon>Phallales</taxon>
        <taxon>Clathraceae</taxon>
        <taxon>Clathrus</taxon>
    </lineage>
</organism>
<dbReference type="InterPro" id="IPR043137">
    <property type="entry name" value="GGT_ssub_C"/>
</dbReference>
<dbReference type="GO" id="GO:0006751">
    <property type="term" value="P:glutathione catabolic process"/>
    <property type="evidence" value="ECO:0007669"/>
    <property type="project" value="InterPro"/>
</dbReference>
<feature type="binding site" evidence="2">
    <location>
        <position position="342"/>
    </location>
    <ligand>
        <name>L-glutamate</name>
        <dbReference type="ChEBI" id="CHEBI:29985"/>
    </ligand>
</feature>
<keyword evidence="4" id="KW-1185">Reference proteome</keyword>
<dbReference type="Gene3D" id="3.60.20.40">
    <property type="match status" value="1"/>
</dbReference>
<dbReference type="InterPro" id="IPR043138">
    <property type="entry name" value="GGT_lsub"/>
</dbReference>
<sequence>MYTNSSNPTASIIGGLSVAIPGELRGWEYLHKRHGKLPWKRLFEHAIRVARDGFAVHARMALKMSDSPKFFTEDDLWAEVYAPNGTLVKEGDIIYQKRYANALQKLAEYGADYFYKGEIANNIIKAYKNHRIFSTSTPSSGSSVLAALKIYEGFPSTFDSDLSLHRLIQANKFAYGQRANHLKGPISVTQLSQAMFLHLNTKLIRHSYSEFLLESTAAAARLKINDSTTCENDFYNSRNYLVIDDHGTCHLAAADSNCMAISLTTTINLVWGSRVMTDDGIILNDEMDDFSSPNSTNAFGYAASPANYIEPYKRPQSSIASTIVEDLDRGGELRMVTGASGGSHIISTTLQYIYHRLEHGLGPEEIVRRPRWHDQLGNSTVLEWSNTGVGLIGFSNVTASYLFSLNYNISYEDPLDSSDGHIIIRDTSGQFHVATDPRVLTGF</sequence>
<reference evidence="3" key="1">
    <citation type="submission" date="2021-10" db="EMBL/GenBank/DDBJ databases">
        <title>De novo Genome Assembly of Clathrus columnatus (Basidiomycota, Fungi) Using Illumina and Nanopore Sequence Data.</title>
        <authorList>
            <person name="Ogiso-Tanaka E."/>
            <person name="Itagaki H."/>
            <person name="Hosoya T."/>
            <person name="Hosaka K."/>
        </authorList>
    </citation>
    <scope>NUCLEOTIDE SEQUENCE</scope>
    <source>
        <strain evidence="3">MO-923</strain>
    </source>
</reference>
<dbReference type="SUPFAM" id="SSF56235">
    <property type="entry name" value="N-terminal nucleophile aminohydrolases (Ntn hydrolases)"/>
    <property type="match status" value="1"/>
</dbReference>
<evidence type="ECO:0008006" key="5">
    <source>
        <dbReference type="Google" id="ProtNLM"/>
    </source>
</evidence>
<dbReference type="Proteomes" id="UP001050691">
    <property type="component" value="Unassembled WGS sequence"/>
</dbReference>
<dbReference type="PANTHER" id="PTHR11686:SF62">
    <property type="entry name" value="GLUTATHIONE HYDROLASE"/>
    <property type="match status" value="1"/>
</dbReference>
<evidence type="ECO:0000256" key="2">
    <source>
        <dbReference type="PIRSR" id="PIRSR600101-2"/>
    </source>
</evidence>
<dbReference type="InterPro" id="IPR029055">
    <property type="entry name" value="Ntn_hydrolases_N"/>
</dbReference>
<evidence type="ECO:0000313" key="3">
    <source>
        <dbReference type="EMBL" id="GJJ10266.1"/>
    </source>
</evidence>
<dbReference type="AlphaFoldDB" id="A0AAV5ACP8"/>
<feature type="binding site" evidence="2">
    <location>
        <begin position="317"/>
        <end position="318"/>
    </location>
    <ligand>
        <name>L-glutamate</name>
        <dbReference type="ChEBI" id="CHEBI:29985"/>
    </ligand>
</feature>
<gene>
    <name evidence="3" type="ORF">Clacol_004492</name>
</gene>
<evidence type="ECO:0000313" key="4">
    <source>
        <dbReference type="Proteomes" id="UP001050691"/>
    </source>
</evidence>
<protein>
    <recommendedName>
        <fullName evidence="5">Gamma-glutamyltranspeptidase 1</fullName>
    </recommendedName>
</protein>
<dbReference type="PANTHER" id="PTHR11686">
    <property type="entry name" value="GAMMA GLUTAMYL TRANSPEPTIDASE"/>
    <property type="match status" value="1"/>
</dbReference>
<dbReference type="Pfam" id="PF01019">
    <property type="entry name" value="G_glu_transpept"/>
    <property type="match status" value="1"/>
</dbReference>
<accession>A0AAV5ACP8</accession>
<feature type="binding site" evidence="2">
    <location>
        <begin position="266"/>
        <end position="268"/>
    </location>
    <ligand>
        <name>L-glutamate</name>
        <dbReference type="ChEBI" id="CHEBI:29985"/>
    </ligand>
</feature>
<proteinExistence type="predicted"/>
<feature type="active site" description="Nucleophile" evidence="1">
    <location>
        <position position="248"/>
    </location>
</feature>
<dbReference type="InterPro" id="IPR000101">
    <property type="entry name" value="GGT_peptidase"/>
</dbReference>